<keyword evidence="1" id="KW-0472">Membrane</keyword>
<keyword evidence="1" id="KW-1133">Transmembrane helix</keyword>
<protein>
    <submittedName>
        <fullName evidence="2">Uncharacterized protein</fullName>
    </submittedName>
</protein>
<proteinExistence type="predicted"/>
<sequence length="82" mass="9759">MKKFLTVINRIKENKWLIIIVFFMILVYRLGNLAFWGDEIATIDIASKPFLWIFLLNYCIHFTHTPLVKRSSHGNSLLHYHP</sequence>
<organism evidence="2 3">
    <name type="scientific">candidate division WOR-3 bacterium JGI_Cruoil_03_44_89</name>
    <dbReference type="NCBI Taxonomy" id="1973748"/>
    <lineage>
        <taxon>Bacteria</taxon>
        <taxon>Bacteria division WOR-3</taxon>
    </lineage>
</organism>
<dbReference type="EMBL" id="NOZQ01000107">
    <property type="protein sequence ID" value="OYD15686.1"/>
    <property type="molecule type" value="Genomic_DNA"/>
</dbReference>
<evidence type="ECO:0000313" key="3">
    <source>
        <dbReference type="Proteomes" id="UP000215215"/>
    </source>
</evidence>
<dbReference type="AlphaFoldDB" id="A0A235BTX9"/>
<feature type="transmembrane region" description="Helical" evidence="1">
    <location>
        <begin position="16"/>
        <end position="37"/>
    </location>
</feature>
<reference evidence="2 3" key="1">
    <citation type="submission" date="2017-07" db="EMBL/GenBank/DDBJ databases">
        <title>Recovery of genomes from metagenomes via a dereplication, aggregation, and scoring strategy.</title>
        <authorList>
            <person name="Sieber C.M."/>
            <person name="Probst A.J."/>
            <person name="Sharrar A."/>
            <person name="Thomas B.C."/>
            <person name="Hess M."/>
            <person name="Tringe S.G."/>
            <person name="Banfield J.F."/>
        </authorList>
    </citation>
    <scope>NUCLEOTIDE SEQUENCE [LARGE SCALE GENOMIC DNA]</scope>
    <source>
        <strain evidence="2">JGI_Cruoil_03_44_89</strain>
    </source>
</reference>
<keyword evidence="1" id="KW-0812">Transmembrane</keyword>
<dbReference type="Proteomes" id="UP000215215">
    <property type="component" value="Unassembled WGS sequence"/>
</dbReference>
<comment type="caution">
    <text evidence="2">The sequence shown here is derived from an EMBL/GenBank/DDBJ whole genome shotgun (WGS) entry which is preliminary data.</text>
</comment>
<evidence type="ECO:0000313" key="2">
    <source>
        <dbReference type="EMBL" id="OYD15686.1"/>
    </source>
</evidence>
<gene>
    <name evidence="2" type="ORF">CH333_05180</name>
</gene>
<name>A0A235BTX9_UNCW3</name>
<feature type="transmembrane region" description="Helical" evidence="1">
    <location>
        <begin position="49"/>
        <end position="68"/>
    </location>
</feature>
<accession>A0A235BTX9</accession>
<evidence type="ECO:0000256" key="1">
    <source>
        <dbReference type="SAM" id="Phobius"/>
    </source>
</evidence>